<evidence type="ECO:0000256" key="1">
    <source>
        <dbReference type="SAM" id="MobiDB-lite"/>
    </source>
</evidence>
<feature type="compositionally biased region" description="Basic and acidic residues" evidence="1">
    <location>
        <begin position="291"/>
        <end position="300"/>
    </location>
</feature>
<evidence type="ECO:0000313" key="3">
    <source>
        <dbReference type="Proteomes" id="UP000799421"/>
    </source>
</evidence>
<feature type="region of interest" description="Disordered" evidence="1">
    <location>
        <begin position="87"/>
        <end position="130"/>
    </location>
</feature>
<name>A0A6A7BPZ7_9PEZI</name>
<feature type="region of interest" description="Disordered" evidence="1">
    <location>
        <begin position="12"/>
        <end position="68"/>
    </location>
</feature>
<feature type="compositionally biased region" description="Basic and acidic residues" evidence="1">
    <location>
        <begin position="36"/>
        <end position="64"/>
    </location>
</feature>
<feature type="region of interest" description="Disordered" evidence="1">
    <location>
        <begin position="240"/>
        <end position="300"/>
    </location>
</feature>
<dbReference type="Proteomes" id="UP000799421">
    <property type="component" value="Unassembled WGS sequence"/>
</dbReference>
<evidence type="ECO:0000313" key="2">
    <source>
        <dbReference type="EMBL" id="KAF2857390.1"/>
    </source>
</evidence>
<accession>A0A6A7BPZ7</accession>
<proteinExistence type="predicted"/>
<feature type="compositionally biased region" description="Basic and acidic residues" evidence="1">
    <location>
        <begin position="267"/>
        <end position="282"/>
    </location>
</feature>
<organism evidence="2 3">
    <name type="scientific">Piedraia hortae CBS 480.64</name>
    <dbReference type="NCBI Taxonomy" id="1314780"/>
    <lineage>
        <taxon>Eukaryota</taxon>
        <taxon>Fungi</taxon>
        <taxon>Dikarya</taxon>
        <taxon>Ascomycota</taxon>
        <taxon>Pezizomycotina</taxon>
        <taxon>Dothideomycetes</taxon>
        <taxon>Dothideomycetidae</taxon>
        <taxon>Capnodiales</taxon>
        <taxon>Piedraiaceae</taxon>
        <taxon>Piedraia</taxon>
    </lineage>
</organism>
<sequence>MVLIRVKKTVQNSSEVMEETSDSIPDRRRVSKPNVHFRETVEYEGEEQRTKLRSIEEDDREHGSYHSSCHRRDRIVGGVGHLHYSDRDKVHALDGHRGGRDDRHGTRREYHSSRHDRHADGAPSSPDDRHGARILVGEGMPARKAPLRPEEESAAYTYEIHIRVCQSCQFNDDCRIGRFLADELTSYLRIKNGVVYRREGHTRVPVDLDSGYSYCRKLMAARRRDSDSWDAEHKLKDGHKLAMVNSPKSTSALEADKDAPKAPPKPILKEKPKPNIIVHERPTQPAPETALKTRSDSERL</sequence>
<gene>
    <name evidence="2" type="ORF">K470DRAFT_266870</name>
</gene>
<dbReference type="AlphaFoldDB" id="A0A6A7BPZ7"/>
<dbReference type="EMBL" id="MU006046">
    <property type="protein sequence ID" value="KAF2857390.1"/>
    <property type="molecule type" value="Genomic_DNA"/>
</dbReference>
<reference evidence="2" key="1">
    <citation type="journal article" date="2020" name="Stud. Mycol.">
        <title>101 Dothideomycetes genomes: a test case for predicting lifestyles and emergence of pathogens.</title>
        <authorList>
            <person name="Haridas S."/>
            <person name="Albert R."/>
            <person name="Binder M."/>
            <person name="Bloem J."/>
            <person name="Labutti K."/>
            <person name="Salamov A."/>
            <person name="Andreopoulos B."/>
            <person name="Baker S."/>
            <person name="Barry K."/>
            <person name="Bills G."/>
            <person name="Bluhm B."/>
            <person name="Cannon C."/>
            <person name="Castanera R."/>
            <person name="Culley D."/>
            <person name="Daum C."/>
            <person name="Ezra D."/>
            <person name="Gonzalez J."/>
            <person name="Henrissat B."/>
            <person name="Kuo A."/>
            <person name="Liang C."/>
            <person name="Lipzen A."/>
            <person name="Lutzoni F."/>
            <person name="Magnuson J."/>
            <person name="Mondo S."/>
            <person name="Nolan M."/>
            <person name="Ohm R."/>
            <person name="Pangilinan J."/>
            <person name="Park H.-J."/>
            <person name="Ramirez L."/>
            <person name="Alfaro M."/>
            <person name="Sun H."/>
            <person name="Tritt A."/>
            <person name="Yoshinaga Y."/>
            <person name="Zwiers L.-H."/>
            <person name="Turgeon B."/>
            <person name="Goodwin S."/>
            <person name="Spatafora J."/>
            <person name="Crous P."/>
            <person name="Grigoriev I."/>
        </authorList>
    </citation>
    <scope>NUCLEOTIDE SEQUENCE</scope>
    <source>
        <strain evidence="2">CBS 480.64</strain>
    </source>
</reference>
<protein>
    <submittedName>
        <fullName evidence="2">Uncharacterized protein</fullName>
    </submittedName>
</protein>
<keyword evidence="3" id="KW-1185">Reference proteome</keyword>